<evidence type="ECO:0000256" key="6">
    <source>
        <dbReference type="ARBA" id="ARBA00022741"/>
    </source>
</evidence>
<evidence type="ECO:0000256" key="3">
    <source>
        <dbReference type="ARBA" id="ARBA00005005"/>
    </source>
</evidence>
<protein>
    <recommendedName>
        <fullName evidence="13">Long-chain-fatty-acid--CoA ligase</fullName>
        <ecNumber evidence="12">6.2.1.3</ecNumber>
    </recommendedName>
    <alternativeName>
        <fullName evidence="14">Long-chain acyl-CoA synthetase</fullName>
    </alternativeName>
</protein>
<proteinExistence type="inferred from homology"/>
<keyword evidence="10" id="KW-0443">Lipid metabolism</keyword>
<dbReference type="GO" id="GO:0004467">
    <property type="term" value="F:long-chain fatty acid-CoA ligase activity"/>
    <property type="evidence" value="ECO:0007669"/>
    <property type="project" value="UniProtKB-EC"/>
</dbReference>
<dbReference type="PANTHER" id="PTHR43767">
    <property type="entry name" value="LONG-CHAIN-FATTY-ACID--COA LIGASE"/>
    <property type="match status" value="1"/>
</dbReference>
<dbReference type="Proteomes" id="UP000092746">
    <property type="component" value="Unassembled WGS sequence"/>
</dbReference>
<comment type="caution">
    <text evidence="17">The sequence shown here is derived from an EMBL/GenBank/DDBJ whole genome shotgun (WGS) entry which is preliminary data.</text>
</comment>
<keyword evidence="7" id="KW-0276">Fatty acid metabolism</keyword>
<gene>
    <name evidence="17" type="ORF">BBB52_05030</name>
</gene>
<evidence type="ECO:0000256" key="14">
    <source>
        <dbReference type="ARBA" id="ARBA00042773"/>
    </source>
</evidence>
<keyword evidence="8" id="KW-0067">ATP-binding</keyword>
<evidence type="ECO:0000256" key="12">
    <source>
        <dbReference type="ARBA" id="ARBA00026121"/>
    </source>
</evidence>
<dbReference type="InterPro" id="IPR050237">
    <property type="entry name" value="ATP-dep_AMP-bd_enzyme"/>
</dbReference>
<comment type="cofactor">
    <cofactor evidence="1">
        <name>Mg(2+)</name>
        <dbReference type="ChEBI" id="CHEBI:18420"/>
    </cofactor>
</comment>
<dbReference type="Pfam" id="PF13193">
    <property type="entry name" value="AMP-binding_C"/>
    <property type="match status" value="1"/>
</dbReference>
<evidence type="ECO:0000313" key="18">
    <source>
        <dbReference type="Proteomes" id="UP000092746"/>
    </source>
</evidence>
<dbReference type="PROSITE" id="PS00455">
    <property type="entry name" value="AMP_BINDING"/>
    <property type="match status" value="1"/>
</dbReference>
<evidence type="ECO:0000256" key="13">
    <source>
        <dbReference type="ARBA" id="ARBA00039545"/>
    </source>
</evidence>
<evidence type="ECO:0000259" key="16">
    <source>
        <dbReference type="Pfam" id="PF13193"/>
    </source>
</evidence>
<dbReference type="CDD" id="cd05936">
    <property type="entry name" value="FC-FACS_FadD_like"/>
    <property type="match status" value="1"/>
</dbReference>
<dbReference type="PANTHER" id="PTHR43767:SF8">
    <property type="entry name" value="LONG-CHAIN-FATTY-ACID--COA LIGASE"/>
    <property type="match status" value="1"/>
</dbReference>
<dbReference type="FunFam" id="3.30.300.30:FF:000006">
    <property type="entry name" value="Long-chain-fatty-acid--CoA ligase FadD"/>
    <property type="match status" value="1"/>
</dbReference>
<evidence type="ECO:0000256" key="2">
    <source>
        <dbReference type="ARBA" id="ARBA00004170"/>
    </source>
</evidence>
<feature type="domain" description="AMP-dependent synthetase/ligase" evidence="15">
    <location>
        <begin position="29"/>
        <end position="421"/>
    </location>
</feature>
<dbReference type="InterPro" id="IPR000873">
    <property type="entry name" value="AMP-dep_synth/lig_dom"/>
</dbReference>
<dbReference type="Gene3D" id="3.30.300.30">
    <property type="match status" value="1"/>
</dbReference>
<dbReference type="AlphaFoldDB" id="A0AAP7H123"/>
<comment type="similarity">
    <text evidence="4">Belongs to the ATP-dependent AMP-binding enzyme family.</text>
</comment>
<keyword evidence="11" id="KW-0472">Membrane</keyword>
<dbReference type="InterPro" id="IPR045851">
    <property type="entry name" value="AMP-bd_C_sf"/>
</dbReference>
<dbReference type="FunFam" id="3.40.50.12780:FF:000003">
    <property type="entry name" value="Long-chain-fatty-acid--CoA ligase FadD"/>
    <property type="match status" value="1"/>
</dbReference>
<dbReference type="EC" id="6.2.1.3" evidence="12"/>
<comment type="subcellular location">
    <subcellularLocation>
        <location evidence="2">Membrane</location>
        <topology evidence="2">Peripheral membrane protein</topology>
    </subcellularLocation>
</comment>
<reference evidence="17 18" key="1">
    <citation type="submission" date="2016-06" db="EMBL/GenBank/DDBJ databases">
        <title>Simultaneous identification of Haemophilus influenzae and Haemophilus haemolyticus using TaqMan real-time PCR.</title>
        <authorList>
            <person name="Price E.P."/>
            <person name="Sarovich D.S."/>
            <person name="Harris T."/>
            <person name="Spargo J.C."/>
            <person name="Nosworthy E."/>
            <person name="Beissbarth J."/>
            <person name="Smith-Vaughan H."/>
        </authorList>
    </citation>
    <scope>NUCLEOTIDE SEQUENCE [LARGE SCALE GENOMIC DNA]</scope>
    <source>
        <strain evidence="17 18">ATCC 7901</strain>
    </source>
</reference>
<dbReference type="Pfam" id="PF00501">
    <property type="entry name" value="AMP-binding"/>
    <property type="match status" value="1"/>
</dbReference>
<dbReference type="RefSeq" id="WP_065295167.1">
    <property type="nucleotide sequence ID" value="NZ_MAQE01000012.1"/>
</dbReference>
<keyword evidence="9" id="KW-0460">Magnesium</keyword>
<name>A0AAP7H123_AGGAP</name>
<evidence type="ECO:0000259" key="15">
    <source>
        <dbReference type="Pfam" id="PF00501"/>
    </source>
</evidence>
<dbReference type="NCBIfam" id="NF006523">
    <property type="entry name" value="PRK08974.1"/>
    <property type="match status" value="1"/>
</dbReference>
<evidence type="ECO:0000313" key="17">
    <source>
        <dbReference type="EMBL" id="OBY52704.1"/>
    </source>
</evidence>
<dbReference type="InterPro" id="IPR042099">
    <property type="entry name" value="ANL_N_sf"/>
</dbReference>
<evidence type="ECO:0000256" key="5">
    <source>
        <dbReference type="ARBA" id="ARBA00022598"/>
    </source>
</evidence>
<evidence type="ECO:0000256" key="11">
    <source>
        <dbReference type="ARBA" id="ARBA00023136"/>
    </source>
</evidence>
<dbReference type="InterPro" id="IPR025110">
    <property type="entry name" value="AMP-bd_C"/>
</dbReference>
<accession>A0AAP7H123</accession>
<comment type="pathway">
    <text evidence="3">Lipid metabolism; fatty acid beta-oxidation.</text>
</comment>
<organism evidence="17 18">
    <name type="scientific">Aggregatibacter aphrophilus</name>
    <name type="common">Haemophilus aphrophilus</name>
    <dbReference type="NCBI Taxonomy" id="732"/>
    <lineage>
        <taxon>Bacteria</taxon>
        <taxon>Pseudomonadati</taxon>
        <taxon>Pseudomonadota</taxon>
        <taxon>Gammaproteobacteria</taxon>
        <taxon>Pasteurellales</taxon>
        <taxon>Pasteurellaceae</taxon>
        <taxon>Aggregatibacter</taxon>
    </lineage>
</organism>
<keyword evidence="5 17" id="KW-0436">Ligase</keyword>
<sequence length="562" mass="63288">MEKLWFKNYPEGSEHELDTSEYDSILDMFDKAVREHPDRAAYINMGKVLTFRKLEERSRAFAAYLQNELKLERGERVALMMPNLLQYPIALFGILRAGLVVVNVNPLYTPRELEHQLQDSGAKAIVVVSNFASTLEKVVFNTAVKHVILTRMGDQLSFGKRTLVNFVVKYVKKLVPKYKLPNAVTFREVLSVGKYRQYVRPQMERDDLAFLQYTGGTTGVAKGAMLSHGNIIVNVFQAKWIAYPFVGGRHRERLAVLALPLYHVFALTVNCLLFIELGITAVLITNPRDIPGFVKELKKYPFVAITGVNTLFNALLNNENFREVNFSSLKLSVGGGMAIQQAVATRWHEITGCNIIEGYGMTECSPLIAACPVNVVKHNGSIGVPVPNTDIKIIKEDGSEAAIGEAGELWVKGEQVMQGYWQRPEATAEVLKDGWMATGDIVVMDESYSLRIVDRKKDMILVSGFNVYPNEIEDVVMLNYKVSEVVAIGVPNEVSGETIKIFVVKKDESLTRDELRQHCRQHLTGYKIPKDIEFREELPKSNVGKILRRVLHDEELAKRPAN</sequence>
<dbReference type="SUPFAM" id="SSF56801">
    <property type="entry name" value="Acetyl-CoA synthetase-like"/>
    <property type="match status" value="1"/>
</dbReference>
<evidence type="ECO:0000256" key="9">
    <source>
        <dbReference type="ARBA" id="ARBA00022842"/>
    </source>
</evidence>
<dbReference type="GO" id="GO:0016020">
    <property type="term" value="C:membrane"/>
    <property type="evidence" value="ECO:0007669"/>
    <property type="project" value="UniProtKB-SubCell"/>
</dbReference>
<evidence type="ECO:0000256" key="10">
    <source>
        <dbReference type="ARBA" id="ARBA00023098"/>
    </source>
</evidence>
<evidence type="ECO:0000256" key="7">
    <source>
        <dbReference type="ARBA" id="ARBA00022832"/>
    </source>
</evidence>
<dbReference type="GO" id="GO:0005524">
    <property type="term" value="F:ATP binding"/>
    <property type="evidence" value="ECO:0007669"/>
    <property type="project" value="UniProtKB-KW"/>
</dbReference>
<evidence type="ECO:0000256" key="4">
    <source>
        <dbReference type="ARBA" id="ARBA00006432"/>
    </source>
</evidence>
<dbReference type="InterPro" id="IPR020845">
    <property type="entry name" value="AMP-binding_CS"/>
</dbReference>
<dbReference type="EMBL" id="MAQE01000012">
    <property type="protein sequence ID" value="OBY52704.1"/>
    <property type="molecule type" value="Genomic_DNA"/>
</dbReference>
<evidence type="ECO:0000256" key="8">
    <source>
        <dbReference type="ARBA" id="ARBA00022840"/>
    </source>
</evidence>
<keyword evidence="6" id="KW-0547">Nucleotide-binding</keyword>
<dbReference type="Gene3D" id="3.40.50.12780">
    <property type="entry name" value="N-terminal domain of ligase-like"/>
    <property type="match status" value="1"/>
</dbReference>
<evidence type="ECO:0000256" key="1">
    <source>
        <dbReference type="ARBA" id="ARBA00001946"/>
    </source>
</evidence>
<feature type="domain" description="AMP-binding enzyme C-terminal" evidence="16">
    <location>
        <begin position="471"/>
        <end position="545"/>
    </location>
</feature>